<organism evidence="1 2">
    <name type="scientific">Arthrobacter flavus</name>
    <dbReference type="NCBI Taxonomy" id="95172"/>
    <lineage>
        <taxon>Bacteria</taxon>
        <taxon>Bacillati</taxon>
        <taxon>Actinomycetota</taxon>
        <taxon>Actinomycetes</taxon>
        <taxon>Micrococcales</taxon>
        <taxon>Micrococcaceae</taxon>
        <taxon>Arthrobacter</taxon>
    </lineage>
</organism>
<reference evidence="2" key="1">
    <citation type="journal article" date="2019" name="Int. J. Syst. Evol. Microbiol.">
        <title>The Global Catalogue of Microorganisms (GCM) 10K type strain sequencing project: providing services to taxonomists for standard genome sequencing and annotation.</title>
        <authorList>
            <consortium name="The Broad Institute Genomics Platform"/>
            <consortium name="The Broad Institute Genome Sequencing Center for Infectious Disease"/>
            <person name="Wu L."/>
            <person name="Ma J."/>
        </authorList>
    </citation>
    <scope>NUCLEOTIDE SEQUENCE [LARGE SCALE GENOMIC DNA]</scope>
    <source>
        <strain evidence="2">JCM 11496</strain>
    </source>
</reference>
<evidence type="ECO:0008006" key="3">
    <source>
        <dbReference type="Google" id="ProtNLM"/>
    </source>
</evidence>
<dbReference type="EMBL" id="JBHUGA010000029">
    <property type="protein sequence ID" value="MFD1846746.1"/>
    <property type="molecule type" value="Genomic_DNA"/>
</dbReference>
<comment type="caution">
    <text evidence="1">The sequence shown here is derived from an EMBL/GenBank/DDBJ whole genome shotgun (WGS) entry which is preliminary data.</text>
</comment>
<name>A0ABW4Q7Q0_9MICC</name>
<protein>
    <recommendedName>
        <fullName evidence="3">Antitoxin Xre/MbcA/ParS-like toxin-binding domain-containing protein</fullName>
    </recommendedName>
</protein>
<accession>A0ABW4Q7Q0</accession>
<keyword evidence="2" id="KW-1185">Reference proteome</keyword>
<gene>
    <name evidence="1" type="ORF">ACFSFX_09070</name>
</gene>
<dbReference type="RefSeq" id="WP_343878399.1">
    <property type="nucleotide sequence ID" value="NZ_BAAAIJ010000017.1"/>
</dbReference>
<sequence>MIERVTRRDRGDYKFITSSGSVYRLVLKDDSKTLTRFTQIESATEDYEDESVSDLRRDGDPIPVLNFSDLEVGKNGNFWLQIRDDGVETFRCTTPITTIEIWRARTTVIGIREIVRRLNVGLGATLVAGLAGSTVRDISREWQKVNGAEPGPEAQQRLRLAHQVWRIISDAEGEHIARLWFIGSNLWLNDDSPIDAIREDRADEVIQAAEAVVTGQFSG</sequence>
<evidence type="ECO:0000313" key="1">
    <source>
        <dbReference type="EMBL" id="MFD1846746.1"/>
    </source>
</evidence>
<dbReference type="Proteomes" id="UP001597307">
    <property type="component" value="Unassembled WGS sequence"/>
</dbReference>
<evidence type="ECO:0000313" key="2">
    <source>
        <dbReference type="Proteomes" id="UP001597307"/>
    </source>
</evidence>
<proteinExistence type="predicted"/>